<reference evidence="2 3" key="1">
    <citation type="submission" date="2024-10" db="EMBL/GenBank/DDBJ databases">
        <title>The Natural Products Discovery Center: Release of the First 8490 Sequenced Strains for Exploring Actinobacteria Biosynthetic Diversity.</title>
        <authorList>
            <person name="Kalkreuter E."/>
            <person name="Kautsar S.A."/>
            <person name="Yang D."/>
            <person name="Bader C.D."/>
            <person name="Teijaro C.N."/>
            <person name="Fluegel L."/>
            <person name="Davis C.M."/>
            <person name="Simpson J.R."/>
            <person name="Lauterbach L."/>
            <person name="Steele A.D."/>
            <person name="Gui C."/>
            <person name="Meng S."/>
            <person name="Li G."/>
            <person name="Viehrig K."/>
            <person name="Ye F."/>
            <person name="Su P."/>
            <person name="Kiefer A.F."/>
            <person name="Nichols A."/>
            <person name="Cepeda A.J."/>
            <person name="Yan W."/>
            <person name="Fan B."/>
            <person name="Jiang Y."/>
            <person name="Adhikari A."/>
            <person name="Zheng C.-J."/>
            <person name="Schuster L."/>
            <person name="Cowan T.M."/>
            <person name="Smanski M.J."/>
            <person name="Chevrette M.G."/>
            <person name="De Carvalho L.P.S."/>
            <person name="Shen B."/>
        </authorList>
    </citation>
    <scope>NUCLEOTIDE SEQUENCE [LARGE SCALE GENOMIC DNA]</scope>
    <source>
        <strain evidence="2 3">NPDC013366</strain>
    </source>
</reference>
<comment type="caution">
    <text evidence="2">The sequence shown here is derived from an EMBL/GenBank/DDBJ whole genome shotgun (WGS) entry which is preliminary data.</text>
</comment>
<dbReference type="Proteomes" id="UP001603418">
    <property type="component" value="Unassembled WGS sequence"/>
</dbReference>
<organism evidence="2 3">
    <name type="scientific">Streptomyces eurythermus</name>
    <dbReference type="NCBI Taxonomy" id="42237"/>
    <lineage>
        <taxon>Bacteria</taxon>
        <taxon>Bacillati</taxon>
        <taxon>Actinomycetota</taxon>
        <taxon>Actinomycetes</taxon>
        <taxon>Kitasatosporales</taxon>
        <taxon>Streptomycetaceae</taxon>
        <taxon>Streptomyces</taxon>
    </lineage>
</organism>
<evidence type="ECO:0000313" key="3">
    <source>
        <dbReference type="Proteomes" id="UP001603418"/>
    </source>
</evidence>
<feature type="chain" id="PRO_5045616457" description="Secreted protein" evidence="1">
    <location>
        <begin position="21"/>
        <end position="192"/>
    </location>
</feature>
<proteinExistence type="predicted"/>
<evidence type="ECO:0000256" key="1">
    <source>
        <dbReference type="SAM" id="SignalP"/>
    </source>
</evidence>
<sequence length="192" mass="20310">MVAVFAGIILAVATLGTAEAQETSQVDSVKAGFIAEARAAHLSSVKANELQAKVDAFMKGVKATQVAPNLINLADGGTVYVAVPGEAHFRDLTPGDNEITYDPCGGNSADFGYFCAYEFPYFGGSSIPMYACHSYNIPFYGEGSWDNNQSAGTRARMYSGYNSAGTLVYTTPGARSYDTYGDWTPVGSVVNC</sequence>
<keyword evidence="1" id="KW-0732">Signal</keyword>
<dbReference type="RefSeq" id="WP_157855619.1">
    <property type="nucleotide sequence ID" value="NZ_JBEYZS010000087.1"/>
</dbReference>
<dbReference type="EMBL" id="JBICBM010000004">
    <property type="protein sequence ID" value="MFF9882133.1"/>
    <property type="molecule type" value="Genomic_DNA"/>
</dbReference>
<protein>
    <recommendedName>
        <fullName evidence="4">Secreted protein</fullName>
    </recommendedName>
</protein>
<gene>
    <name evidence="2" type="ORF">ACF1HC_11065</name>
</gene>
<feature type="signal peptide" evidence="1">
    <location>
        <begin position="1"/>
        <end position="20"/>
    </location>
</feature>
<evidence type="ECO:0008006" key="4">
    <source>
        <dbReference type="Google" id="ProtNLM"/>
    </source>
</evidence>
<name>A0ABW6YTZ3_9ACTN</name>
<keyword evidence="3" id="KW-1185">Reference proteome</keyword>
<evidence type="ECO:0000313" key="2">
    <source>
        <dbReference type="EMBL" id="MFF9882133.1"/>
    </source>
</evidence>
<accession>A0ABW6YTZ3</accession>